<sequence length="604" mass="67945">MHPGKSQSEHIDEFHKLVGDLAAIDTAILDEDHALLLLKSLSLSYDNFIETLLYGRNTLKLEEVLATLNSRKLQKMTEAKDDGGEGLYVRGRSGQRDMEQGKDSAWSKSHEKSSKLRCYICQSDEHLKRDCPRYNHKKSQGFVRNKDQVSGSEADGYDNANVMMAMSVKKLLNWIMDLEGSYHMTYIRDYLVDFKEYDGGNVLLGDGREYHIWGTSKVQLQMMDGSSFVLDKVSKMQSGKIKVIKGSLVVLSRTRKAKCVYTLDGQAVTRKKLKGRKQLGEFQTGWKIKTSNVLDSCNHGSTQQRDTTMSTYPVNRSPSSAIKFKNHIDMLGFHGWLASIKQMMLEPVKVKCIFLGYRKGIVGNKLWRLDNITSKVVLYKNMGFNENEEYKKTFIGSGVGTGSVQAEIWVTKGLSDEGKENIHGMEIFRIQSGNTLRVSQSRVYNMKLVQTLLEGHSIPSLKGSLSGDLTYAVGCQEYQVVCTRPDITSAGVVMLDVFDRGLQTNVHVFVDFNYAIGTSINVMGRSITGYRLMIQGCAWSWEAMMSHMMALTETKPEYMTLTKAVKEVIWLKGLSTKSEFEPRLVVGIATEALTKAIPGSRFQN</sequence>
<evidence type="ECO:0000313" key="3">
    <source>
        <dbReference type="EMBL" id="GEZ62519.1"/>
    </source>
</evidence>
<accession>A0A699IQV1</accession>
<name>A0A699IQV1_TANCI</name>
<dbReference type="InterPro" id="IPR054722">
    <property type="entry name" value="PolX-like_BBD"/>
</dbReference>
<dbReference type="EMBL" id="BKCJ010302157">
    <property type="protein sequence ID" value="GEZ62519.1"/>
    <property type="molecule type" value="Genomic_DNA"/>
</dbReference>
<proteinExistence type="predicted"/>
<feature type="domain" description="Retrovirus-related Pol polyprotein from transposon TNT 1-94-like beta-barrel" evidence="2">
    <location>
        <begin position="174"/>
        <end position="233"/>
    </location>
</feature>
<gene>
    <name evidence="3" type="ORF">Tci_534492</name>
</gene>
<reference evidence="3" key="1">
    <citation type="journal article" date="2019" name="Sci. Rep.">
        <title>Draft genome of Tanacetum cinerariifolium, the natural source of mosquito coil.</title>
        <authorList>
            <person name="Yamashiro T."/>
            <person name="Shiraishi A."/>
            <person name="Satake H."/>
            <person name="Nakayama K."/>
        </authorList>
    </citation>
    <scope>NUCLEOTIDE SEQUENCE</scope>
</reference>
<evidence type="ECO:0000256" key="1">
    <source>
        <dbReference type="SAM" id="MobiDB-lite"/>
    </source>
</evidence>
<dbReference type="Pfam" id="PF14223">
    <property type="entry name" value="Retrotran_gag_2"/>
    <property type="match status" value="1"/>
</dbReference>
<dbReference type="AlphaFoldDB" id="A0A699IQV1"/>
<evidence type="ECO:0000259" key="2">
    <source>
        <dbReference type="Pfam" id="PF22936"/>
    </source>
</evidence>
<protein>
    <submittedName>
        <fullName evidence="3">Zinc finger, CCHC-type</fullName>
    </submittedName>
</protein>
<dbReference type="Pfam" id="PF22936">
    <property type="entry name" value="Pol_BBD"/>
    <property type="match status" value="1"/>
</dbReference>
<feature type="region of interest" description="Disordered" evidence="1">
    <location>
        <begin position="84"/>
        <end position="108"/>
    </location>
</feature>
<organism evidence="3">
    <name type="scientific">Tanacetum cinerariifolium</name>
    <name type="common">Dalmatian daisy</name>
    <name type="synonym">Chrysanthemum cinerariifolium</name>
    <dbReference type="NCBI Taxonomy" id="118510"/>
    <lineage>
        <taxon>Eukaryota</taxon>
        <taxon>Viridiplantae</taxon>
        <taxon>Streptophyta</taxon>
        <taxon>Embryophyta</taxon>
        <taxon>Tracheophyta</taxon>
        <taxon>Spermatophyta</taxon>
        <taxon>Magnoliopsida</taxon>
        <taxon>eudicotyledons</taxon>
        <taxon>Gunneridae</taxon>
        <taxon>Pentapetalae</taxon>
        <taxon>asterids</taxon>
        <taxon>campanulids</taxon>
        <taxon>Asterales</taxon>
        <taxon>Asteraceae</taxon>
        <taxon>Asteroideae</taxon>
        <taxon>Anthemideae</taxon>
        <taxon>Anthemidinae</taxon>
        <taxon>Tanacetum</taxon>
    </lineage>
</organism>
<comment type="caution">
    <text evidence="3">The sequence shown here is derived from an EMBL/GenBank/DDBJ whole genome shotgun (WGS) entry which is preliminary data.</text>
</comment>